<reference evidence="2" key="1">
    <citation type="journal article" date="2021" name="Proc. Natl. Acad. Sci. U.S.A.">
        <title>Three genomes in the algal genus Volvox reveal the fate of a haploid sex-determining region after a transition to homothallism.</title>
        <authorList>
            <person name="Yamamoto K."/>
            <person name="Hamaji T."/>
            <person name="Kawai-Toyooka H."/>
            <person name="Matsuzaki R."/>
            <person name="Takahashi F."/>
            <person name="Nishimura Y."/>
            <person name="Kawachi M."/>
            <person name="Noguchi H."/>
            <person name="Minakuchi Y."/>
            <person name="Umen J.G."/>
            <person name="Toyoda A."/>
            <person name="Nozaki H."/>
        </authorList>
    </citation>
    <scope>NUCLEOTIDE SEQUENCE</scope>
    <source>
        <strain evidence="2">NIES-3786</strain>
    </source>
</reference>
<keyword evidence="3" id="KW-1185">Reference proteome</keyword>
<dbReference type="AlphaFoldDB" id="A0A8J4FVD3"/>
<dbReference type="EMBL" id="BNCP01000059">
    <property type="protein sequence ID" value="GIL90613.1"/>
    <property type="molecule type" value="Genomic_DNA"/>
</dbReference>
<name>A0A8J4FVD3_9CHLO</name>
<evidence type="ECO:0000313" key="2">
    <source>
        <dbReference type="EMBL" id="GIL90613.1"/>
    </source>
</evidence>
<organism evidence="2 3">
    <name type="scientific">Volvox reticuliferus</name>
    <dbReference type="NCBI Taxonomy" id="1737510"/>
    <lineage>
        <taxon>Eukaryota</taxon>
        <taxon>Viridiplantae</taxon>
        <taxon>Chlorophyta</taxon>
        <taxon>core chlorophytes</taxon>
        <taxon>Chlorophyceae</taxon>
        <taxon>CS clade</taxon>
        <taxon>Chlamydomonadales</taxon>
        <taxon>Volvocaceae</taxon>
        <taxon>Volvox</taxon>
    </lineage>
</organism>
<evidence type="ECO:0000313" key="3">
    <source>
        <dbReference type="Proteomes" id="UP000747110"/>
    </source>
</evidence>
<comment type="caution">
    <text evidence="2">The sequence shown here is derived from an EMBL/GenBank/DDBJ whole genome shotgun (WGS) entry which is preliminary data.</text>
</comment>
<accession>A0A8J4FVD3</accession>
<evidence type="ECO:0000256" key="1">
    <source>
        <dbReference type="SAM" id="MobiDB-lite"/>
    </source>
</evidence>
<feature type="compositionally biased region" description="Low complexity" evidence="1">
    <location>
        <begin position="103"/>
        <end position="131"/>
    </location>
</feature>
<dbReference type="OrthoDB" id="2017317at2759"/>
<gene>
    <name evidence="2" type="ORF">Vretifemale_18394</name>
</gene>
<dbReference type="Proteomes" id="UP000747110">
    <property type="component" value="Unassembled WGS sequence"/>
</dbReference>
<proteinExistence type="predicted"/>
<protein>
    <submittedName>
        <fullName evidence="2">Uncharacterized protein</fullName>
    </submittedName>
</protein>
<feature type="region of interest" description="Disordered" evidence="1">
    <location>
        <begin position="71"/>
        <end position="131"/>
    </location>
</feature>
<sequence length="317" mass="34733">MDRSHQLTKVRHVSRKLHSCPVAQLQSRTCLARAQGDRGLSGLMSSWAWPCPLAWNDSSARLWQEPSAHFIKAPPTSQPASAGKREISPDSSKLPNLIANERTCTNGNGTATNATTTAVTPPSSSTRRCSWYSSTKGATRPWSGSRMGVRLPMRRMSRASVRTMVGCTACCTGSRGRILRSWPSGRVATLCRSCRYKRTTTRNTMRSSSCPTRCLSFPRRSFQLKNIWPGCGRAPGTTTLTLRTRRVGGTVSGSWAGWEPDSTVQVSACKFRLNGQRNTGQAQRMPWTVYGICGLVSWCQVSRAAGSSVWAIHMEGS</sequence>